<dbReference type="Proteomes" id="UP001235966">
    <property type="component" value="Unassembled WGS sequence"/>
</dbReference>
<sequence length="415" mass="43636">MNISVGFLMVIIALALACGAAVGWAFAASRGRAGVDAARAEADSARAAAQASREQLLVAQGQQARLEDDFERLAEKSQEESALLAALSPIAHQLGQVDRYVRSLDAKNAEQFARIGQQLANDAKTTVQLASTTQSLASAMRNSSARGAWGEVQLRRVVEAAGMLAHMDFDEQKASAGFVDSGSASGAGNAVSGAPSKGRPDMLIHLPGGGQIPIDSKVPMGAYLEAMEISPSDLERAKERAGHLTDHAKAVRSHVNTLVKRNYPGDFANSPQLTVMFLPSEALLSQALDSDPGLLEYALGQGVIPTSPASLLALLRSVAAVWRSESASAEAAEIVAVGRELVDRLSVFVDHLAKLGKSLQGSVKAYNSAMASLESRVLVSYRKFDSLGEKAKALQAPPQISSEAAQIREATAPEL</sequence>
<evidence type="ECO:0000313" key="5">
    <source>
        <dbReference type="EMBL" id="MDP9801261.1"/>
    </source>
</evidence>
<evidence type="ECO:0000256" key="4">
    <source>
        <dbReference type="ARBA" id="ARBA00023172"/>
    </source>
</evidence>
<proteinExistence type="inferred from homology"/>
<evidence type="ECO:0000256" key="2">
    <source>
        <dbReference type="ARBA" id="ARBA00009840"/>
    </source>
</evidence>
<keyword evidence="3" id="KW-0175">Coiled coil</keyword>
<comment type="caution">
    <text evidence="5">The sequence shown here is derived from an EMBL/GenBank/DDBJ whole genome shotgun (WGS) entry which is preliminary data.</text>
</comment>
<comment type="function">
    <text evidence="1">Involved in DNA recombination.</text>
</comment>
<keyword evidence="4" id="KW-0233">DNA recombination</keyword>
<evidence type="ECO:0000256" key="3">
    <source>
        <dbReference type="ARBA" id="ARBA00023054"/>
    </source>
</evidence>
<dbReference type="EMBL" id="JAUSQW010000001">
    <property type="protein sequence ID" value="MDP9801261.1"/>
    <property type="molecule type" value="Genomic_DNA"/>
</dbReference>
<gene>
    <name evidence="5" type="ORF">J2S49_001337</name>
</gene>
<dbReference type="PANTHER" id="PTHR30563">
    <property type="entry name" value="DNA RECOMBINATION PROTEIN RMUC"/>
    <property type="match status" value="1"/>
</dbReference>
<evidence type="ECO:0000256" key="1">
    <source>
        <dbReference type="ARBA" id="ARBA00003416"/>
    </source>
</evidence>
<dbReference type="PANTHER" id="PTHR30563:SF0">
    <property type="entry name" value="DNA RECOMBINATION PROTEIN RMUC"/>
    <property type="match status" value="1"/>
</dbReference>
<protein>
    <submittedName>
        <fullName evidence="5">DNA recombination protein RmuC</fullName>
    </submittedName>
</protein>
<comment type="similarity">
    <text evidence="2">Belongs to the RmuC family.</text>
</comment>
<dbReference type="InterPro" id="IPR003798">
    <property type="entry name" value="DNA_recombination_RmuC"/>
</dbReference>
<keyword evidence="6" id="KW-1185">Reference proteome</keyword>
<accession>A0ABT9NDI4</accession>
<dbReference type="RefSeq" id="WP_278059117.1">
    <property type="nucleotide sequence ID" value="NZ_CP121247.1"/>
</dbReference>
<evidence type="ECO:0000313" key="6">
    <source>
        <dbReference type="Proteomes" id="UP001235966"/>
    </source>
</evidence>
<reference evidence="5 6" key="1">
    <citation type="submission" date="2023-07" db="EMBL/GenBank/DDBJ databases">
        <title>Sequencing the genomes of 1000 actinobacteria strains.</title>
        <authorList>
            <person name="Klenk H.-P."/>
        </authorList>
    </citation>
    <scope>NUCLEOTIDE SEQUENCE [LARGE SCALE GENOMIC DNA]</scope>
    <source>
        <strain evidence="5 6">DSM 102162</strain>
    </source>
</reference>
<dbReference type="Pfam" id="PF02646">
    <property type="entry name" value="RmuC"/>
    <property type="match status" value="1"/>
</dbReference>
<name>A0ABT9NDI4_9ACTO</name>
<organism evidence="5 6">
    <name type="scientific">Arcanobacterium wilhelmae</name>
    <dbReference type="NCBI Taxonomy" id="1803177"/>
    <lineage>
        <taxon>Bacteria</taxon>
        <taxon>Bacillati</taxon>
        <taxon>Actinomycetota</taxon>
        <taxon>Actinomycetes</taxon>
        <taxon>Actinomycetales</taxon>
        <taxon>Actinomycetaceae</taxon>
        <taxon>Arcanobacterium</taxon>
    </lineage>
</organism>